<dbReference type="AlphaFoldDB" id="A0A4Z2E309"/>
<dbReference type="Gene3D" id="1.10.630.10">
    <property type="entry name" value="Cytochrome P450"/>
    <property type="match status" value="1"/>
</dbReference>
<proteinExistence type="inferred from homology"/>
<dbReference type="GO" id="GO:0020037">
    <property type="term" value="F:heme binding"/>
    <property type="evidence" value="ECO:0007669"/>
    <property type="project" value="InterPro"/>
</dbReference>
<feature type="compositionally biased region" description="Low complexity" evidence="2">
    <location>
        <begin position="68"/>
        <end position="77"/>
    </location>
</feature>
<accession>A0A4Z2E309</accession>
<feature type="region of interest" description="Disordered" evidence="2">
    <location>
        <begin position="61"/>
        <end position="86"/>
    </location>
</feature>
<comment type="similarity">
    <text evidence="1">Belongs to the cytochrome P450 family.</text>
</comment>
<evidence type="ECO:0000313" key="4">
    <source>
        <dbReference type="Proteomes" id="UP000314294"/>
    </source>
</evidence>
<sequence length="344" mass="37062">MDLLPADRAMTPVGLEAAAAELASMSLNAPVAAAPPGLSAATGALLLLLSALLAAWSRAARRPPPVPGRSGAASRSRPAPPPLTASPCPAGPAFRLGLGPLLSYGRFLWTGIGTASNFYNDKYGDVARVWIDGEETLVLSRSVRRGAAGGRAGHGRGHDPLCFRASAVHHVLRSGRYTARFGSRRGLGCVGMEGRGIIFNSDVALWRTVRAHYTKALTGPGLRRALEVSVSSTQAHLDQLEGLGRVDVLGLLRCTVVDVSNRLFLGVALNGERRLQGSTPRGEGEVMKMKVEVMKTKVKVECLSTEKELLVKIQRYFDTWQTVLIKPEVYFRCSWIHRKHQRAA</sequence>
<evidence type="ECO:0000256" key="1">
    <source>
        <dbReference type="ARBA" id="ARBA00010617"/>
    </source>
</evidence>
<comment type="caution">
    <text evidence="3">The sequence shown here is derived from an EMBL/GenBank/DDBJ whole genome shotgun (WGS) entry which is preliminary data.</text>
</comment>
<dbReference type="SUPFAM" id="SSF48264">
    <property type="entry name" value="Cytochrome P450"/>
    <property type="match status" value="1"/>
</dbReference>
<dbReference type="Pfam" id="PF00067">
    <property type="entry name" value="p450"/>
    <property type="match status" value="1"/>
</dbReference>
<dbReference type="Proteomes" id="UP000314294">
    <property type="component" value="Unassembled WGS sequence"/>
</dbReference>
<evidence type="ECO:0000313" key="3">
    <source>
        <dbReference type="EMBL" id="TNN23099.1"/>
    </source>
</evidence>
<dbReference type="GO" id="GO:0016705">
    <property type="term" value="F:oxidoreductase activity, acting on paired donors, with incorporation or reduction of molecular oxygen"/>
    <property type="evidence" value="ECO:0007669"/>
    <property type="project" value="InterPro"/>
</dbReference>
<dbReference type="EMBL" id="SRLO01019818">
    <property type="protein sequence ID" value="TNN23099.1"/>
    <property type="molecule type" value="Genomic_DNA"/>
</dbReference>
<reference evidence="3 4" key="1">
    <citation type="submission" date="2019-03" db="EMBL/GenBank/DDBJ databases">
        <title>First draft genome of Liparis tanakae, snailfish: a comprehensive survey of snailfish specific genes.</title>
        <authorList>
            <person name="Kim W."/>
            <person name="Song I."/>
            <person name="Jeong J.-H."/>
            <person name="Kim D."/>
            <person name="Kim S."/>
            <person name="Ryu S."/>
            <person name="Song J.Y."/>
            <person name="Lee S.K."/>
        </authorList>
    </citation>
    <scope>NUCLEOTIDE SEQUENCE [LARGE SCALE GENOMIC DNA]</scope>
    <source>
        <tissue evidence="3">Muscle</tissue>
    </source>
</reference>
<name>A0A4Z2E309_9TELE</name>
<dbReference type="GO" id="GO:0005506">
    <property type="term" value="F:iron ion binding"/>
    <property type="evidence" value="ECO:0007669"/>
    <property type="project" value="InterPro"/>
</dbReference>
<keyword evidence="4" id="KW-1185">Reference proteome</keyword>
<dbReference type="OrthoDB" id="8947831at2759"/>
<dbReference type="InterPro" id="IPR001128">
    <property type="entry name" value="Cyt_P450"/>
</dbReference>
<gene>
    <name evidence="3" type="primary">cyp19a1_1</name>
    <name evidence="3" type="ORF">EYF80_066784</name>
</gene>
<organism evidence="3 4">
    <name type="scientific">Liparis tanakae</name>
    <name type="common">Tanaka's snailfish</name>
    <dbReference type="NCBI Taxonomy" id="230148"/>
    <lineage>
        <taxon>Eukaryota</taxon>
        <taxon>Metazoa</taxon>
        <taxon>Chordata</taxon>
        <taxon>Craniata</taxon>
        <taxon>Vertebrata</taxon>
        <taxon>Euteleostomi</taxon>
        <taxon>Actinopterygii</taxon>
        <taxon>Neopterygii</taxon>
        <taxon>Teleostei</taxon>
        <taxon>Neoteleostei</taxon>
        <taxon>Acanthomorphata</taxon>
        <taxon>Eupercaria</taxon>
        <taxon>Perciformes</taxon>
        <taxon>Cottioidei</taxon>
        <taxon>Cottales</taxon>
        <taxon>Liparidae</taxon>
        <taxon>Liparis</taxon>
    </lineage>
</organism>
<dbReference type="InterPro" id="IPR036396">
    <property type="entry name" value="Cyt_P450_sf"/>
</dbReference>
<dbReference type="GO" id="GO:0004497">
    <property type="term" value="F:monooxygenase activity"/>
    <property type="evidence" value="ECO:0007669"/>
    <property type="project" value="InterPro"/>
</dbReference>
<protein>
    <submittedName>
        <fullName evidence="3">Aromatase</fullName>
    </submittedName>
</protein>
<evidence type="ECO:0000256" key="2">
    <source>
        <dbReference type="SAM" id="MobiDB-lite"/>
    </source>
</evidence>